<reference evidence="4 5" key="1">
    <citation type="submission" date="2021-10" db="EMBL/GenBank/DDBJ databases">
        <title>Lutispora strain m25 sp. nov., a thermophilic, non-spore-forming bacterium isolated from a lab-scale methanogenic bioreactor digesting anaerobic sludge.</title>
        <authorList>
            <person name="El Houari A."/>
            <person name="Mcdonald J."/>
        </authorList>
    </citation>
    <scope>NUCLEOTIDE SEQUENCE [LARGE SCALE GENOMIC DNA]</scope>
    <source>
        <strain evidence="5">m25</strain>
    </source>
</reference>
<dbReference type="RefSeq" id="WP_255225492.1">
    <property type="nucleotide sequence ID" value="NZ_JAJEKE010000001.1"/>
</dbReference>
<keyword evidence="2" id="KW-0378">Hydrolase</keyword>
<name>A0ABT1NCB8_9FIRM</name>
<dbReference type="PANTHER" id="PTHR43693:SF1">
    <property type="entry name" value="PROTEIN PHOSPHATASE CHEZ"/>
    <property type="match status" value="1"/>
</dbReference>
<evidence type="ECO:0000256" key="1">
    <source>
        <dbReference type="ARBA" id="ARBA00022500"/>
    </source>
</evidence>
<dbReference type="InterPro" id="IPR028976">
    <property type="entry name" value="CheC-like_sf"/>
</dbReference>
<gene>
    <name evidence="4" type="ORF">LJD61_00225</name>
</gene>
<sequence length="204" mass="21865">MSISIADLNSQQIDVLKEIGNIGAGNAVTALSKMVSKRIDMKVPIVNIVEFKEVAELVGGPEMLVSGIYFKVSGDITGSIMFLIDNDSSRTLINWLMGKDETNADLDEIELSALKEVGNILAGSYLSSLSTLTGLSMTVSIPSLAIDMAGAIMSVPVILFGQVGDHVLLIETDFIEGINRVKGNFFLIPDEQSFEILLKSLGVI</sequence>
<comment type="caution">
    <text evidence="4">The sequence shown here is derived from an EMBL/GenBank/DDBJ whole genome shotgun (WGS) entry which is preliminary data.</text>
</comment>
<dbReference type="CDD" id="cd17909">
    <property type="entry name" value="CheC_ClassI"/>
    <property type="match status" value="1"/>
</dbReference>
<keyword evidence="5" id="KW-1185">Reference proteome</keyword>
<evidence type="ECO:0000313" key="5">
    <source>
        <dbReference type="Proteomes" id="UP001651880"/>
    </source>
</evidence>
<protein>
    <submittedName>
        <fullName evidence="4">Chemotaxis protein CheC</fullName>
    </submittedName>
</protein>
<proteinExistence type="predicted"/>
<keyword evidence="1" id="KW-0145">Chemotaxis</keyword>
<dbReference type="InterPro" id="IPR050992">
    <property type="entry name" value="CheZ_family_phosphatases"/>
</dbReference>
<dbReference type="InterPro" id="IPR007597">
    <property type="entry name" value="CheC"/>
</dbReference>
<feature type="domain" description="CheC-like protein" evidence="3">
    <location>
        <begin position="109"/>
        <end position="143"/>
    </location>
</feature>
<dbReference type="SUPFAM" id="SSF103039">
    <property type="entry name" value="CheC-like"/>
    <property type="match status" value="1"/>
</dbReference>
<dbReference type="EMBL" id="JAJEKE010000001">
    <property type="protein sequence ID" value="MCQ1527976.1"/>
    <property type="molecule type" value="Genomic_DNA"/>
</dbReference>
<dbReference type="Pfam" id="PF04509">
    <property type="entry name" value="CheC"/>
    <property type="match status" value="2"/>
</dbReference>
<accession>A0ABT1NCB8</accession>
<dbReference type="PANTHER" id="PTHR43693">
    <property type="entry name" value="PROTEIN PHOSPHATASE CHEZ"/>
    <property type="match status" value="1"/>
</dbReference>
<evidence type="ECO:0000256" key="2">
    <source>
        <dbReference type="ARBA" id="ARBA00022801"/>
    </source>
</evidence>
<organism evidence="4 5">
    <name type="scientific">Lutispora saccharofermentans</name>
    <dbReference type="NCBI Taxonomy" id="3024236"/>
    <lineage>
        <taxon>Bacteria</taxon>
        <taxon>Bacillati</taxon>
        <taxon>Bacillota</taxon>
        <taxon>Clostridia</taxon>
        <taxon>Lutisporales</taxon>
        <taxon>Lutisporaceae</taxon>
        <taxon>Lutispora</taxon>
    </lineage>
</organism>
<feature type="domain" description="CheC-like protein" evidence="3">
    <location>
        <begin position="13"/>
        <end position="48"/>
    </location>
</feature>
<dbReference type="Proteomes" id="UP001651880">
    <property type="component" value="Unassembled WGS sequence"/>
</dbReference>
<dbReference type="Gene3D" id="3.40.1550.10">
    <property type="entry name" value="CheC-like"/>
    <property type="match status" value="1"/>
</dbReference>
<evidence type="ECO:0000259" key="3">
    <source>
        <dbReference type="Pfam" id="PF04509"/>
    </source>
</evidence>
<evidence type="ECO:0000313" key="4">
    <source>
        <dbReference type="EMBL" id="MCQ1527976.1"/>
    </source>
</evidence>